<organism evidence="2 3">
    <name type="scientific">Cephalotus follicularis</name>
    <name type="common">Albany pitcher plant</name>
    <dbReference type="NCBI Taxonomy" id="3775"/>
    <lineage>
        <taxon>Eukaryota</taxon>
        <taxon>Viridiplantae</taxon>
        <taxon>Streptophyta</taxon>
        <taxon>Embryophyta</taxon>
        <taxon>Tracheophyta</taxon>
        <taxon>Spermatophyta</taxon>
        <taxon>Magnoliopsida</taxon>
        <taxon>eudicotyledons</taxon>
        <taxon>Gunneridae</taxon>
        <taxon>Pentapetalae</taxon>
        <taxon>rosids</taxon>
        <taxon>fabids</taxon>
        <taxon>Oxalidales</taxon>
        <taxon>Cephalotaceae</taxon>
        <taxon>Cephalotus</taxon>
    </lineage>
</organism>
<dbReference type="PANTHER" id="PTHR36361:SF1">
    <property type="entry name" value="PROTEIN APEM9"/>
    <property type="match status" value="1"/>
</dbReference>
<accession>A0A1Q3AVT7</accession>
<reference evidence="3" key="1">
    <citation type="submission" date="2016-04" db="EMBL/GenBank/DDBJ databases">
        <title>Cephalotus genome sequencing.</title>
        <authorList>
            <person name="Fukushima K."/>
            <person name="Hasebe M."/>
            <person name="Fang X."/>
        </authorList>
    </citation>
    <scope>NUCLEOTIDE SEQUENCE [LARGE SCALE GENOMIC DNA]</scope>
    <source>
        <strain evidence="3">cv. St1</strain>
    </source>
</reference>
<dbReference type="GO" id="GO:0015919">
    <property type="term" value="P:peroxisomal membrane transport"/>
    <property type="evidence" value="ECO:0007669"/>
    <property type="project" value="InterPro"/>
</dbReference>
<dbReference type="Proteomes" id="UP000187406">
    <property type="component" value="Unassembled WGS sequence"/>
</dbReference>
<gene>
    <name evidence="2" type="ORF">CFOL_v3_03275</name>
</gene>
<dbReference type="OrthoDB" id="1919407at2759"/>
<dbReference type="InterPro" id="IPR034571">
    <property type="entry name" value="APEM9"/>
</dbReference>
<dbReference type="InParanoid" id="A0A1Q3AVT7"/>
<evidence type="ECO:0000256" key="1">
    <source>
        <dbReference type="SAM" id="Phobius"/>
    </source>
</evidence>
<sequence>MNVSEAKSAICQQIDLAESYLVCSMYDEAASLASTVLKRMVTNEKHNNVSSTGQQQTQFYDYDMMESSGMVLVQSLKLLGRSSEIFNELKILFDSVATIPVQVLLTGACFLISEGSTVGVGDFLEEFLSKWSLLDERYYVLAGEEINMDLMEMSNGRFVLEVEKYMEVVEVYAVTLLGTVLNDVDLAISWAEKATLTEEKRQELLRRLHSLYSRKATSNFRDLVSPLPVDHRKSSSFHELKVSEGSSKALKVSDLKNGQSDTKQAILKLSQQVKPCFWWFHTITLKCGRYRLVISNRKVALGCLIFLIYYVFRWKQATLKRFAKRQAFSIKKALVDLWQLAFSYQVNPLAAVQPLSAATHGGR</sequence>
<evidence type="ECO:0000313" key="2">
    <source>
        <dbReference type="EMBL" id="GAV59744.1"/>
    </source>
</evidence>
<keyword evidence="3" id="KW-1185">Reference proteome</keyword>
<dbReference type="PANTHER" id="PTHR36361">
    <property type="entry name" value="PROTEIN APEM9"/>
    <property type="match status" value="1"/>
</dbReference>
<comment type="caution">
    <text evidence="2">The sequence shown here is derived from an EMBL/GenBank/DDBJ whole genome shotgun (WGS) entry which is preliminary data.</text>
</comment>
<proteinExistence type="predicted"/>
<keyword evidence="1" id="KW-1133">Transmembrane helix</keyword>
<keyword evidence="1" id="KW-0812">Transmembrane</keyword>
<feature type="transmembrane region" description="Helical" evidence="1">
    <location>
        <begin position="294"/>
        <end position="312"/>
    </location>
</feature>
<dbReference type="STRING" id="3775.A0A1Q3AVT7"/>
<protein>
    <submittedName>
        <fullName evidence="2">Uncharacterized protein</fullName>
    </submittedName>
</protein>
<name>A0A1Q3AVT7_CEPFO</name>
<dbReference type="FunCoup" id="A0A1Q3AVT7">
    <property type="interactions" value="1430"/>
</dbReference>
<dbReference type="AlphaFoldDB" id="A0A1Q3AVT7"/>
<keyword evidence="1" id="KW-0472">Membrane</keyword>
<dbReference type="EMBL" id="BDDD01000122">
    <property type="protein sequence ID" value="GAV59744.1"/>
    <property type="molecule type" value="Genomic_DNA"/>
</dbReference>
<evidence type="ECO:0000313" key="3">
    <source>
        <dbReference type="Proteomes" id="UP000187406"/>
    </source>
</evidence>